<feature type="compositionally biased region" description="Basic residues" evidence="1">
    <location>
        <begin position="977"/>
        <end position="989"/>
    </location>
</feature>
<feature type="region of interest" description="Disordered" evidence="1">
    <location>
        <begin position="1129"/>
        <end position="1157"/>
    </location>
</feature>
<dbReference type="EMBL" id="SGPL01000147">
    <property type="protein sequence ID" value="THH16663.1"/>
    <property type="molecule type" value="Genomic_DNA"/>
</dbReference>
<dbReference type="Proteomes" id="UP000310158">
    <property type="component" value="Unassembled WGS sequence"/>
</dbReference>
<feature type="region of interest" description="Disordered" evidence="1">
    <location>
        <begin position="803"/>
        <end position="882"/>
    </location>
</feature>
<proteinExistence type="predicted"/>
<sequence length="1157" mass="125728">MILSAFLLLIPVVYEKYDKFIRLARALKEVRVGFILLGLGTTFSLLIAFITTISAWTEAGCKNADNDPNASKGDDFKKGLGGWCSTKKAGAIFFWLAFGVWAASFGLAVYDWRTGKSSRPRDPPFQHPTEYDEAGDEESTYEAIPAPRRSTLDDADESPFSDANRYSGNSASTPPATGGFGAAPSRYDSPPAAQSRPSMDAYGAFSDPAPTGFGAPSSEPNSDEPRVSRTMQYADPYAAVPRRMPSAEHDPPSQPGILSSVFGFISREVENFVTSATGGVVVEVSEKPVRPNSHARKTYENLERPPKKHSRRYEEEGEEERRTRKRGGRQRVRPSTPVMSSPSQQESPDVSPSPSLRKRPLSAPVFRGLPPRRPDTQNEQDQPALEPAPVSRTLRRCPSITMPGSLFPRSPSMETDESGNVGDASKSRVHFALDVNKVPEKRPGNARFGTPDGDKLSEAGPSSPISLDASRRNTTVANSPKSPSRLRPGSLVDGAVRRFSDDADPSLLLPSVQISPSGNRFTYSKSSKGKERALYSSDVEQSPEHSSWKGKERTYDYLEPIHPDSSGEIRVRGKERELSAVREEQRERERHWEREADTSEIYAEKHGYEEKIKLLEEEVRRLKAELAKRPTTSSTSHSYVPHLIPPPPPPPPPPLPRVRGRVPTAAETASLFASVRANLKHTRAPVEAPINSAVYGGASRVKRKGQPTVNVPSDKMAAFLTEMKTVRLRKVNGGPADMNSFASRSTGVSDFSRSVSGIGEKRKWDGYVGEEVQAAKRRLTMGSASTTLTFSSENRLLSQSFSGLPSSRNVSGPSALSQSLPPSSHVPTRNWPPMAADITDLTTPSLTSDGDHEGETSPEDRLPPTPPMVPISDIRGPIRVPSINKPLAGEEIADVSMLSPMKIPYSAGAPAASPSPPRQQPPSPSPPPQQPSHPSSPPQQPLSSSPPPQQFLSPPPPSQNVLDKRLPTSPIPAGTPKRPKPPARSHIKTPFRPSLPRNDSDDPLALAAVAPDPIELPASKEKGKGRAAPAKKPSRIPMASRKISSKPREAGVPSARNASRATSTKARRRTLDEELRSAEGGLHEEEDQEEDLDDELLIGVGTRSKKKGFLAHGGAGGQPVFMGVGYVEGAEDESEEGPEEWEEEYIQRKSAASRSRR</sequence>
<feature type="compositionally biased region" description="Basic and acidic residues" evidence="1">
    <location>
        <begin position="1069"/>
        <end position="1083"/>
    </location>
</feature>
<feature type="compositionally biased region" description="Basic and acidic residues" evidence="1">
    <location>
        <begin position="849"/>
        <end position="862"/>
    </location>
</feature>
<feature type="compositionally biased region" description="Acidic residues" evidence="1">
    <location>
        <begin position="131"/>
        <end position="140"/>
    </location>
</feature>
<keyword evidence="2" id="KW-0812">Transmembrane</keyword>
<feature type="compositionally biased region" description="Low complexity" evidence="1">
    <location>
        <begin position="1003"/>
        <end position="1013"/>
    </location>
</feature>
<keyword evidence="2" id="KW-1133">Transmembrane helix</keyword>
<dbReference type="OrthoDB" id="2218151at2759"/>
<name>A0A4V3XFA2_9AGAM</name>
<feature type="region of interest" description="Disordered" evidence="1">
    <location>
        <begin position="625"/>
        <end position="662"/>
    </location>
</feature>
<feature type="region of interest" description="Disordered" evidence="1">
    <location>
        <begin position="289"/>
        <end position="594"/>
    </location>
</feature>
<comment type="caution">
    <text evidence="3">The sequence shown here is derived from an EMBL/GenBank/DDBJ whole genome shotgun (WGS) entry which is preliminary data.</text>
</comment>
<keyword evidence="4" id="KW-1185">Reference proteome</keyword>
<feature type="compositionally biased region" description="Polar residues" evidence="1">
    <location>
        <begin position="472"/>
        <end position="482"/>
    </location>
</feature>
<organism evidence="3 4">
    <name type="scientific">Bondarzewia mesenterica</name>
    <dbReference type="NCBI Taxonomy" id="1095465"/>
    <lineage>
        <taxon>Eukaryota</taxon>
        <taxon>Fungi</taxon>
        <taxon>Dikarya</taxon>
        <taxon>Basidiomycota</taxon>
        <taxon>Agaricomycotina</taxon>
        <taxon>Agaricomycetes</taxon>
        <taxon>Russulales</taxon>
        <taxon>Bondarzewiaceae</taxon>
        <taxon>Bondarzewia</taxon>
    </lineage>
</organism>
<feature type="compositionally biased region" description="Basic residues" evidence="1">
    <location>
        <begin position="323"/>
        <end position="332"/>
    </location>
</feature>
<evidence type="ECO:0000256" key="2">
    <source>
        <dbReference type="SAM" id="Phobius"/>
    </source>
</evidence>
<feature type="region of interest" description="Disordered" evidence="1">
    <location>
        <begin position="116"/>
        <end position="227"/>
    </location>
</feature>
<protein>
    <submittedName>
        <fullName evidence="3">Uncharacterized protein</fullName>
    </submittedName>
</protein>
<accession>A0A4V3XFA2</accession>
<feature type="compositionally biased region" description="Polar residues" evidence="1">
    <location>
        <begin position="512"/>
        <end position="526"/>
    </location>
</feature>
<feature type="compositionally biased region" description="Acidic residues" evidence="1">
    <location>
        <begin position="1084"/>
        <end position="1093"/>
    </location>
</feature>
<feature type="transmembrane region" description="Helical" evidence="2">
    <location>
        <begin position="92"/>
        <end position="112"/>
    </location>
</feature>
<gene>
    <name evidence="3" type="ORF">EW146_g4009</name>
</gene>
<evidence type="ECO:0000313" key="3">
    <source>
        <dbReference type="EMBL" id="THH16663.1"/>
    </source>
</evidence>
<feature type="compositionally biased region" description="Basic and acidic residues" evidence="1">
    <location>
        <begin position="542"/>
        <end position="594"/>
    </location>
</feature>
<feature type="transmembrane region" description="Helical" evidence="2">
    <location>
        <begin position="31"/>
        <end position="56"/>
    </location>
</feature>
<feature type="compositionally biased region" description="Polar residues" evidence="1">
    <location>
        <begin position="337"/>
        <end position="350"/>
    </location>
</feature>
<reference evidence="3 4" key="1">
    <citation type="submission" date="2019-02" db="EMBL/GenBank/DDBJ databases">
        <title>Genome sequencing of the rare red list fungi Bondarzewia mesenterica.</title>
        <authorList>
            <person name="Buettner E."/>
            <person name="Kellner H."/>
        </authorList>
    </citation>
    <scope>NUCLEOTIDE SEQUENCE [LARGE SCALE GENOMIC DNA]</scope>
    <source>
        <strain evidence="3 4">DSM 108281</strain>
    </source>
</reference>
<evidence type="ECO:0000313" key="4">
    <source>
        <dbReference type="Proteomes" id="UP000310158"/>
    </source>
</evidence>
<feature type="compositionally biased region" description="Pro residues" evidence="1">
    <location>
        <begin position="643"/>
        <end position="656"/>
    </location>
</feature>
<feature type="compositionally biased region" description="Low complexity" evidence="1">
    <location>
        <begin position="1054"/>
        <end position="1064"/>
    </location>
</feature>
<keyword evidence="2" id="KW-0472">Membrane</keyword>
<feature type="compositionally biased region" description="Polar residues" evidence="1">
    <location>
        <begin position="164"/>
        <end position="175"/>
    </location>
</feature>
<dbReference type="AlphaFoldDB" id="A0A4V3XFA2"/>
<feature type="compositionally biased region" description="Low complexity" evidence="1">
    <location>
        <begin position="811"/>
        <end position="823"/>
    </location>
</feature>
<evidence type="ECO:0000256" key="1">
    <source>
        <dbReference type="SAM" id="MobiDB-lite"/>
    </source>
</evidence>
<feature type="compositionally biased region" description="Pro residues" evidence="1">
    <location>
        <begin position="913"/>
        <end position="958"/>
    </location>
</feature>
<feature type="compositionally biased region" description="Acidic residues" evidence="1">
    <location>
        <begin position="1129"/>
        <end position="1144"/>
    </location>
</feature>
<feature type="region of interest" description="Disordered" evidence="1">
    <location>
        <begin position="903"/>
        <end position="1093"/>
    </location>
</feature>